<organism evidence="1 2">
    <name type="scientific">Halorubrum tropicale</name>
    <dbReference type="NCBI Taxonomy" id="1765655"/>
    <lineage>
        <taxon>Archaea</taxon>
        <taxon>Methanobacteriati</taxon>
        <taxon>Methanobacteriota</taxon>
        <taxon>Stenosarchaea group</taxon>
        <taxon>Halobacteria</taxon>
        <taxon>Halobacteriales</taxon>
        <taxon>Haloferacaceae</taxon>
        <taxon>Halorubrum</taxon>
    </lineage>
</organism>
<sequence length="74" mass="8676">MVKHRFRSFRKYGSFVLGYPRPVIADFDLYLLTYAGNNLNMWAVTVVVFGSVFDSVRKHRTNENIDSYVLIRTL</sequence>
<evidence type="ECO:0000313" key="1">
    <source>
        <dbReference type="EMBL" id="KOX95363.1"/>
    </source>
</evidence>
<protein>
    <submittedName>
        <fullName evidence="1">Uncharacterized protein</fullName>
    </submittedName>
</protein>
<keyword evidence="2" id="KW-1185">Reference proteome</keyword>
<dbReference type="AlphaFoldDB" id="A0A0N0BQH3"/>
<gene>
    <name evidence="1" type="ORF">AMR74_15635</name>
</gene>
<proteinExistence type="predicted"/>
<accession>A0A0N0BQH3</accession>
<comment type="caution">
    <text evidence="1">The sequence shown here is derived from an EMBL/GenBank/DDBJ whole genome shotgun (WGS) entry which is preliminary data.</text>
</comment>
<reference evidence="1 2" key="1">
    <citation type="submission" date="2015-08" db="EMBL/GenBank/DDBJ databases">
        <title>Genomes of Isolates from Cabo Rojo, PR.</title>
        <authorList>
            <person name="Sanchez-Nieves R.L."/>
            <person name="Montalvo-Rodriguez R."/>
        </authorList>
    </citation>
    <scope>NUCLEOTIDE SEQUENCE [LARGE SCALE GENOMIC DNA]</scope>
    <source>
        <strain evidence="1 2">5</strain>
    </source>
</reference>
<dbReference type="Proteomes" id="UP000037747">
    <property type="component" value="Unassembled WGS sequence"/>
</dbReference>
<evidence type="ECO:0000313" key="2">
    <source>
        <dbReference type="Proteomes" id="UP000037747"/>
    </source>
</evidence>
<name>A0A0N0BQH3_9EURY</name>
<dbReference type="EMBL" id="LIST01000008">
    <property type="protein sequence ID" value="KOX95363.1"/>
    <property type="molecule type" value="Genomic_DNA"/>
</dbReference>